<dbReference type="Proteomes" id="UP001500540">
    <property type="component" value="Unassembled WGS sequence"/>
</dbReference>
<proteinExistence type="predicted"/>
<sequence>MSHPDAEALQALLGRTARFCRRGQTGDVGTALAAFTDHHVHLHLVDEHALPAHGVAAVVDLGGDPAFFARHPKDGIPHVAYAGAFLTVPGGYPSFESWAPPQIMRIVTSPSNAPGASGGARTLVDEMADAGASVVKIALNRAVGPVFDIATLQAVVDAAHGRSLPVIAHVEGDGMTRLALDAGIDLLAHAPFSEPLDEELIARAVGAGQRWISTLAIHADPAIAISNVTAFTAAGGRVLYGTDLGNGNRPSALDVAELHALHTAGVRGPALIATLTDPWPRPEPETGVATFVPGPPPKGPDGIAAWLGGAVVVPAEELITDGE</sequence>
<organism evidence="1 2">
    <name type="scientific">Microbacterium kribbense</name>
    <dbReference type="NCBI Taxonomy" id="433645"/>
    <lineage>
        <taxon>Bacteria</taxon>
        <taxon>Bacillati</taxon>
        <taxon>Actinomycetota</taxon>
        <taxon>Actinomycetes</taxon>
        <taxon>Micrococcales</taxon>
        <taxon>Microbacteriaceae</taxon>
        <taxon>Microbacterium</taxon>
    </lineage>
</organism>
<dbReference type="RefSeq" id="WP_344779317.1">
    <property type="nucleotide sequence ID" value="NZ_BAABAF010000001.1"/>
</dbReference>
<dbReference type="InterPro" id="IPR051781">
    <property type="entry name" value="Metallo-dep_Hydrolase"/>
</dbReference>
<evidence type="ECO:0000313" key="2">
    <source>
        <dbReference type="Proteomes" id="UP001500540"/>
    </source>
</evidence>
<keyword evidence="2" id="KW-1185">Reference proteome</keyword>
<reference evidence="2" key="1">
    <citation type="journal article" date="2019" name="Int. J. Syst. Evol. Microbiol.">
        <title>The Global Catalogue of Microorganisms (GCM) 10K type strain sequencing project: providing services to taxonomists for standard genome sequencing and annotation.</title>
        <authorList>
            <consortium name="The Broad Institute Genomics Platform"/>
            <consortium name="The Broad Institute Genome Sequencing Center for Infectious Disease"/>
            <person name="Wu L."/>
            <person name="Ma J."/>
        </authorList>
    </citation>
    <scope>NUCLEOTIDE SEQUENCE [LARGE SCALE GENOMIC DNA]</scope>
    <source>
        <strain evidence="2">JCM 16950</strain>
    </source>
</reference>
<protein>
    <recommendedName>
        <fullName evidence="3">Amidohydrolase-related domain-containing protein</fullName>
    </recommendedName>
</protein>
<evidence type="ECO:0008006" key="3">
    <source>
        <dbReference type="Google" id="ProtNLM"/>
    </source>
</evidence>
<name>A0ABP7FZG1_9MICO</name>
<accession>A0ABP7FZG1</accession>
<dbReference type="PANTHER" id="PTHR43135">
    <property type="entry name" value="ALPHA-D-RIBOSE 1-METHYLPHOSPHONATE 5-TRIPHOSPHATE DIPHOSPHATASE"/>
    <property type="match status" value="1"/>
</dbReference>
<dbReference type="EMBL" id="BAABAF010000001">
    <property type="protein sequence ID" value="GAA3751141.1"/>
    <property type="molecule type" value="Genomic_DNA"/>
</dbReference>
<dbReference type="SUPFAM" id="SSF51556">
    <property type="entry name" value="Metallo-dependent hydrolases"/>
    <property type="match status" value="1"/>
</dbReference>
<gene>
    <name evidence="1" type="ORF">GCM10022240_00440</name>
</gene>
<evidence type="ECO:0000313" key="1">
    <source>
        <dbReference type="EMBL" id="GAA3751141.1"/>
    </source>
</evidence>
<dbReference type="Gene3D" id="3.20.20.140">
    <property type="entry name" value="Metal-dependent hydrolases"/>
    <property type="match status" value="1"/>
</dbReference>
<dbReference type="PANTHER" id="PTHR43135:SF3">
    <property type="entry name" value="ALPHA-D-RIBOSE 1-METHYLPHOSPHONATE 5-TRIPHOSPHATE DIPHOSPHATASE"/>
    <property type="match status" value="1"/>
</dbReference>
<dbReference type="InterPro" id="IPR032466">
    <property type="entry name" value="Metal_Hydrolase"/>
</dbReference>
<comment type="caution">
    <text evidence="1">The sequence shown here is derived from an EMBL/GenBank/DDBJ whole genome shotgun (WGS) entry which is preliminary data.</text>
</comment>